<sequence>MNPFSRDHQSHTREPAATQASSTLNPSGKAPQDSHTGGKSTGGKVGTVPTAANTGLGIEKPKAFDAQGAIGKQFTEQGAIGSVGEAVGGPLSSDGMIGKQFTTEGTIGGAIQNAMGGTKKTSG</sequence>
<evidence type="ECO:0000313" key="2">
    <source>
        <dbReference type="EMBL" id="KAK4458088.1"/>
    </source>
</evidence>
<comment type="caution">
    <text evidence="2">The sequence shown here is derived from an EMBL/GenBank/DDBJ whole genome shotgun (WGS) entry which is preliminary data.</text>
</comment>
<reference evidence="2" key="1">
    <citation type="journal article" date="2023" name="Mol. Phylogenet. Evol.">
        <title>Genome-scale phylogeny and comparative genomics of the fungal order Sordariales.</title>
        <authorList>
            <person name="Hensen N."/>
            <person name="Bonometti L."/>
            <person name="Westerberg I."/>
            <person name="Brannstrom I.O."/>
            <person name="Guillou S."/>
            <person name="Cros-Aarteil S."/>
            <person name="Calhoun S."/>
            <person name="Haridas S."/>
            <person name="Kuo A."/>
            <person name="Mondo S."/>
            <person name="Pangilinan J."/>
            <person name="Riley R."/>
            <person name="LaButti K."/>
            <person name="Andreopoulos B."/>
            <person name="Lipzen A."/>
            <person name="Chen C."/>
            <person name="Yan M."/>
            <person name="Daum C."/>
            <person name="Ng V."/>
            <person name="Clum A."/>
            <person name="Steindorff A."/>
            <person name="Ohm R.A."/>
            <person name="Martin F."/>
            <person name="Silar P."/>
            <person name="Natvig D.O."/>
            <person name="Lalanne C."/>
            <person name="Gautier V."/>
            <person name="Ament-Velasquez S.L."/>
            <person name="Kruys A."/>
            <person name="Hutchinson M.I."/>
            <person name="Powell A.J."/>
            <person name="Barry K."/>
            <person name="Miller A.N."/>
            <person name="Grigoriev I.V."/>
            <person name="Debuchy R."/>
            <person name="Gladieux P."/>
            <person name="Hiltunen Thoren M."/>
            <person name="Johannesson H."/>
        </authorList>
    </citation>
    <scope>NUCLEOTIDE SEQUENCE</scope>
    <source>
        <strain evidence="2">PSN324</strain>
    </source>
</reference>
<gene>
    <name evidence="2" type="ORF">QBC42DRAFT_234810</name>
</gene>
<evidence type="ECO:0000313" key="3">
    <source>
        <dbReference type="Proteomes" id="UP001321749"/>
    </source>
</evidence>
<organism evidence="2 3">
    <name type="scientific">Cladorrhinum samala</name>
    <dbReference type="NCBI Taxonomy" id="585594"/>
    <lineage>
        <taxon>Eukaryota</taxon>
        <taxon>Fungi</taxon>
        <taxon>Dikarya</taxon>
        <taxon>Ascomycota</taxon>
        <taxon>Pezizomycotina</taxon>
        <taxon>Sordariomycetes</taxon>
        <taxon>Sordariomycetidae</taxon>
        <taxon>Sordariales</taxon>
        <taxon>Podosporaceae</taxon>
        <taxon>Cladorrhinum</taxon>
    </lineage>
</organism>
<accession>A0AAV9HBS4</accession>
<dbReference type="EMBL" id="MU865083">
    <property type="protein sequence ID" value="KAK4458088.1"/>
    <property type="molecule type" value="Genomic_DNA"/>
</dbReference>
<feature type="region of interest" description="Disordered" evidence="1">
    <location>
        <begin position="1"/>
        <end position="56"/>
    </location>
</feature>
<feature type="compositionally biased region" description="Basic and acidic residues" evidence="1">
    <location>
        <begin position="1"/>
        <end position="14"/>
    </location>
</feature>
<dbReference type="AlphaFoldDB" id="A0AAV9HBS4"/>
<evidence type="ECO:0000256" key="1">
    <source>
        <dbReference type="SAM" id="MobiDB-lite"/>
    </source>
</evidence>
<reference evidence="2" key="2">
    <citation type="submission" date="2023-06" db="EMBL/GenBank/DDBJ databases">
        <authorList>
            <consortium name="Lawrence Berkeley National Laboratory"/>
            <person name="Mondo S.J."/>
            <person name="Hensen N."/>
            <person name="Bonometti L."/>
            <person name="Westerberg I."/>
            <person name="Brannstrom I.O."/>
            <person name="Guillou S."/>
            <person name="Cros-Aarteil S."/>
            <person name="Calhoun S."/>
            <person name="Haridas S."/>
            <person name="Kuo A."/>
            <person name="Pangilinan J."/>
            <person name="Riley R."/>
            <person name="Labutti K."/>
            <person name="Andreopoulos B."/>
            <person name="Lipzen A."/>
            <person name="Chen C."/>
            <person name="Yanf M."/>
            <person name="Daum C."/>
            <person name="Ng V."/>
            <person name="Clum A."/>
            <person name="Steindorff A."/>
            <person name="Ohm R."/>
            <person name="Martin F."/>
            <person name="Silar P."/>
            <person name="Natvig D."/>
            <person name="Lalanne C."/>
            <person name="Gautier V."/>
            <person name="Ament-Velasquez S.L."/>
            <person name="Kruys A."/>
            <person name="Hutchinson M.I."/>
            <person name="Powell A.J."/>
            <person name="Barry K."/>
            <person name="Miller A.N."/>
            <person name="Grigoriev I.V."/>
            <person name="Debuchy R."/>
            <person name="Gladieux P."/>
            <person name="Thoren M.H."/>
            <person name="Johannesson H."/>
        </authorList>
    </citation>
    <scope>NUCLEOTIDE SEQUENCE</scope>
    <source>
        <strain evidence="2">PSN324</strain>
    </source>
</reference>
<proteinExistence type="predicted"/>
<dbReference type="Proteomes" id="UP001321749">
    <property type="component" value="Unassembled WGS sequence"/>
</dbReference>
<protein>
    <submittedName>
        <fullName evidence="2">Uncharacterized protein</fullName>
    </submittedName>
</protein>
<keyword evidence="3" id="KW-1185">Reference proteome</keyword>
<name>A0AAV9HBS4_9PEZI</name>